<dbReference type="EMBL" id="LGRX02022860">
    <property type="protein sequence ID" value="KAK3255137.1"/>
    <property type="molecule type" value="Genomic_DNA"/>
</dbReference>
<dbReference type="AlphaFoldDB" id="A0AAE0KNM6"/>
<comment type="caution">
    <text evidence="1">The sequence shown here is derived from an EMBL/GenBank/DDBJ whole genome shotgun (WGS) entry which is preliminary data.</text>
</comment>
<accession>A0AAE0KNM6</accession>
<evidence type="ECO:0000313" key="2">
    <source>
        <dbReference type="Proteomes" id="UP001190700"/>
    </source>
</evidence>
<name>A0AAE0KNM6_9CHLO</name>
<keyword evidence="2" id="KW-1185">Reference proteome</keyword>
<gene>
    <name evidence="1" type="ORF">CYMTET_35610</name>
</gene>
<sequence>MHAPIPDEIAATKQRLSNGEATGIEGQYEVDVDRRATRIARLARMLDSDVYRIMHIDNGEAFKAIERLNRKKLLLMKTLRIESYAPLMRDHSKDLLKPWLLELFDSSSICTREVLFLWNFVAVKFLRVECDRLSRMLTPASTSLSDIDGAAIVRATTVDKAFLFYRCFQFEWSPVASVTCESNALQRVVLTFVQVHLLHHRSVATPQSELRVTRQGRTLSFTSTDRDHIVRVERKACDGIDEGTLVDANTLELDAFRLQEAVDHPCTPRNTLADLRRLLVQSTDAFIGDTVKRRIGALYCVLSEGDADYARCLRCVEWANLDRTNADVTVLVVEG</sequence>
<proteinExistence type="predicted"/>
<protein>
    <submittedName>
        <fullName evidence="1">Uncharacterized protein</fullName>
    </submittedName>
</protein>
<evidence type="ECO:0000313" key="1">
    <source>
        <dbReference type="EMBL" id="KAK3255137.1"/>
    </source>
</evidence>
<dbReference type="Proteomes" id="UP001190700">
    <property type="component" value="Unassembled WGS sequence"/>
</dbReference>
<reference evidence="1 2" key="1">
    <citation type="journal article" date="2015" name="Genome Biol. Evol.">
        <title>Comparative Genomics of a Bacterivorous Green Alga Reveals Evolutionary Causalities and Consequences of Phago-Mixotrophic Mode of Nutrition.</title>
        <authorList>
            <person name="Burns J.A."/>
            <person name="Paasch A."/>
            <person name="Narechania A."/>
            <person name="Kim E."/>
        </authorList>
    </citation>
    <scope>NUCLEOTIDE SEQUENCE [LARGE SCALE GENOMIC DNA]</scope>
    <source>
        <strain evidence="1 2">PLY_AMNH</strain>
    </source>
</reference>
<organism evidence="1 2">
    <name type="scientific">Cymbomonas tetramitiformis</name>
    <dbReference type="NCBI Taxonomy" id="36881"/>
    <lineage>
        <taxon>Eukaryota</taxon>
        <taxon>Viridiplantae</taxon>
        <taxon>Chlorophyta</taxon>
        <taxon>Pyramimonadophyceae</taxon>
        <taxon>Pyramimonadales</taxon>
        <taxon>Pyramimonadaceae</taxon>
        <taxon>Cymbomonas</taxon>
    </lineage>
</organism>